<dbReference type="GO" id="GO:0006302">
    <property type="term" value="P:double-strand break repair"/>
    <property type="evidence" value="ECO:0007669"/>
    <property type="project" value="InterPro"/>
</dbReference>
<dbReference type="InterPro" id="IPR038729">
    <property type="entry name" value="Rad50/SbcC_AAA"/>
</dbReference>
<proteinExistence type="predicted"/>
<keyword evidence="4" id="KW-1185">Reference proteome</keyword>
<keyword evidence="3" id="KW-0540">Nuclease</keyword>
<dbReference type="InterPro" id="IPR051396">
    <property type="entry name" value="Bact_Antivir_Def_Nuclease"/>
</dbReference>
<dbReference type="Gene3D" id="3.40.50.300">
    <property type="entry name" value="P-loop containing nucleotide triphosphate hydrolases"/>
    <property type="match status" value="1"/>
</dbReference>
<dbReference type="PANTHER" id="PTHR43581:SF2">
    <property type="entry name" value="EXCINUCLEASE ATPASE SUBUNIT"/>
    <property type="match status" value="1"/>
</dbReference>
<dbReference type="EMBL" id="CAJC01000136">
    <property type="protein sequence ID" value="CCI52987.1"/>
    <property type="molecule type" value="Genomic_DNA"/>
</dbReference>
<accession>A0A077MDL8</accession>
<dbReference type="Pfam" id="PF13476">
    <property type="entry name" value="AAA_23"/>
    <property type="match status" value="1"/>
</dbReference>
<gene>
    <name evidence="3" type="ORF">BN13_270002</name>
</gene>
<dbReference type="InterPro" id="IPR027417">
    <property type="entry name" value="P-loop_NTPase"/>
</dbReference>
<sequence length="813" mass="90238">MQLQSIYVRFYRSLNYDFIRSSDGRYEPDPWDPTPRGNYPFVRIKLRPGITTVVGGNESGKTQILRAISAALTGAGYERSDFCRYSRFFGVDPTITKPEFGALFTDVNDEDVKVIQGATEHKSIAGADQVAIFRMNTTPQHRMYVRKEGKWSEGLHIKTPSALDKLNIPAPFEIDADVPLPDSVPIDFLASGAKKAGIGRDALRAILDGVKANRDWFASDSQVQAKAKEISSLFRDTRDATDDELKTYKLAHDLLTKVAGLSRALFVELQDAVRSKNGYANSIVDTINGELAKARNFPHWWSQDSQFELFVSLYEFDLVFMIRDRTGRSYGFDERSDGLKYFLSYFVQYLAHQPRSDGRPEILLMDEPDRFLSASGQQDLLAIFDDFAAPQDPSRRPVQVVYVTHSPFLIDKNEADRIRVLEKGEYDEGTRVVKSVAANHYEPLRSAFGSFVAETTFIGNCNIMVEGPSDQVLIAGVSRWLKTRGVANRDRLDLNRVTIVPAGGTRHIPYLVYLARGRDVDKPPVVVLLDNDKDGDEARLDLAAGGAYGDKLLDPELVLQLGQGLLDGLTTESPGGVVGIEDLIPFNIALAAAERYCLEFVPAAKVSDYGLSAEDVLTSDHASSSRPEVSVGLLKCLERAIAERSGIASFHLDKVAFARATVDVLAGNARGSRVSVDDIEAAARNFGLLLSKIAAKQRVAERAETVDRISSRINRAKRDFKRTHENQARNEDVLDFIEEISGQLDLSPEAEEVRAETRRWLTRFGIAEDPRALVRDLPGLFRAMDGLAYQATRGAERNASPPDDDPGEDSSER</sequence>
<evidence type="ECO:0000259" key="2">
    <source>
        <dbReference type="SMART" id="SM00382"/>
    </source>
</evidence>
<evidence type="ECO:0000256" key="1">
    <source>
        <dbReference type="SAM" id="MobiDB-lite"/>
    </source>
</evidence>
<feature type="compositionally biased region" description="Acidic residues" evidence="1">
    <location>
        <begin position="802"/>
        <end position="813"/>
    </location>
</feature>
<feature type="region of interest" description="Disordered" evidence="1">
    <location>
        <begin position="792"/>
        <end position="813"/>
    </location>
</feature>
<evidence type="ECO:0000313" key="4">
    <source>
        <dbReference type="Proteomes" id="UP000035720"/>
    </source>
</evidence>
<comment type="caution">
    <text evidence="3">The sequence shown here is derived from an EMBL/GenBank/DDBJ whole genome shotgun (WGS) entry which is preliminary data.</text>
</comment>
<keyword evidence="3" id="KW-0378">Hydrolase</keyword>
<protein>
    <submittedName>
        <fullName evidence="3">Putative ATP-dependent endonuclease of the OLD family-like protein</fullName>
    </submittedName>
</protein>
<dbReference type="RefSeq" id="WP_048545293.1">
    <property type="nucleotide sequence ID" value="NZ_HF571038.1"/>
</dbReference>
<feature type="domain" description="AAA+ ATPase" evidence="2">
    <location>
        <begin position="47"/>
        <end position="425"/>
    </location>
</feature>
<keyword evidence="3" id="KW-0255">Endonuclease</keyword>
<dbReference type="InterPro" id="IPR003593">
    <property type="entry name" value="AAA+_ATPase"/>
</dbReference>
<name>A0A077MDL8_9MICO</name>
<dbReference type="InterPro" id="IPR034139">
    <property type="entry name" value="TOPRIM_OLD"/>
</dbReference>
<dbReference type="SMART" id="SM00382">
    <property type="entry name" value="AAA"/>
    <property type="match status" value="1"/>
</dbReference>
<dbReference type="GO" id="GO:0016887">
    <property type="term" value="F:ATP hydrolysis activity"/>
    <property type="evidence" value="ECO:0007669"/>
    <property type="project" value="InterPro"/>
</dbReference>
<dbReference type="GO" id="GO:0005524">
    <property type="term" value="F:ATP binding"/>
    <property type="evidence" value="ECO:0007669"/>
    <property type="project" value="InterPro"/>
</dbReference>
<reference evidence="3 4" key="1">
    <citation type="journal article" date="2013" name="ISME J.">
        <title>A metabolic model for members of the genus Tetrasphaera involved in enhanced biological phosphorus removal.</title>
        <authorList>
            <person name="Kristiansen R."/>
            <person name="Nguyen H.T.T."/>
            <person name="Saunders A.M."/>
            <person name="Nielsen J.L."/>
            <person name="Wimmer R."/>
            <person name="Le V.Q."/>
            <person name="McIlroy S.J."/>
            <person name="Petrovski S."/>
            <person name="Seviour R.J."/>
            <person name="Calteau A."/>
            <person name="Nielsen K.L."/>
            <person name="Nielsen P.H."/>
        </authorList>
    </citation>
    <scope>NUCLEOTIDE SEQUENCE [LARGE SCALE GENOMIC DNA]</scope>
    <source>
        <strain evidence="3 4">Ben 74</strain>
    </source>
</reference>
<dbReference type="InterPro" id="IPR003959">
    <property type="entry name" value="ATPase_AAA_core"/>
</dbReference>
<dbReference type="GO" id="GO:0004519">
    <property type="term" value="F:endonuclease activity"/>
    <property type="evidence" value="ECO:0007669"/>
    <property type="project" value="UniProtKB-KW"/>
</dbReference>
<dbReference type="SUPFAM" id="SSF52540">
    <property type="entry name" value="P-loop containing nucleoside triphosphate hydrolases"/>
    <property type="match status" value="1"/>
</dbReference>
<dbReference type="PANTHER" id="PTHR43581">
    <property type="entry name" value="ATP/GTP PHOSPHATASE"/>
    <property type="match status" value="1"/>
</dbReference>
<organism evidence="3 4">
    <name type="scientific">Nostocoides jenkinsii Ben 74</name>
    <dbReference type="NCBI Taxonomy" id="1193518"/>
    <lineage>
        <taxon>Bacteria</taxon>
        <taxon>Bacillati</taxon>
        <taxon>Actinomycetota</taxon>
        <taxon>Actinomycetes</taxon>
        <taxon>Micrococcales</taxon>
        <taxon>Intrasporangiaceae</taxon>
        <taxon>Nostocoides</taxon>
    </lineage>
</organism>
<evidence type="ECO:0000313" key="3">
    <source>
        <dbReference type="EMBL" id="CCI52987.1"/>
    </source>
</evidence>
<dbReference type="Proteomes" id="UP000035720">
    <property type="component" value="Unassembled WGS sequence"/>
</dbReference>
<dbReference type="STRING" id="1193518.BN13_270002"/>
<dbReference type="OrthoDB" id="3322489at2"/>
<dbReference type="Pfam" id="PF13304">
    <property type="entry name" value="AAA_21"/>
    <property type="match status" value="1"/>
</dbReference>
<dbReference type="CDD" id="cd00267">
    <property type="entry name" value="ABC_ATPase"/>
    <property type="match status" value="1"/>
</dbReference>
<dbReference type="AlphaFoldDB" id="A0A077MDL8"/>
<dbReference type="Pfam" id="PF20469">
    <property type="entry name" value="OLD-like_TOPRIM"/>
    <property type="match status" value="1"/>
</dbReference>